<keyword evidence="1" id="KW-0472">Membrane</keyword>
<gene>
    <name evidence="2" type="ORF">C8D97_11390</name>
</gene>
<feature type="transmembrane region" description="Helical" evidence="1">
    <location>
        <begin position="7"/>
        <end position="27"/>
    </location>
</feature>
<organism evidence="2 3">
    <name type="scientific">Pleionea mediterranea</name>
    <dbReference type="NCBI Taxonomy" id="523701"/>
    <lineage>
        <taxon>Bacteria</taxon>
        <taxon>Pseudomonadati</taxon>
        <taxon>Pseudomonadota</taxon>
        <taxon>Gammaproteobacteria</taxon>
        <taxon>Oceanospirillales</taxon>
        <taxon>Pleioneaceae</taxon>
        <taxon>Pleionea</taxon>
    </lineage>
</organism>
<keyword evidence="3" id="KW-1185">Reference proteome</keyword>
<keyword evidence="1" id="KW-0812">Transmembrane</keyword>
<sequence length="143" mass="16185">MNGTLKNIVVLGTMVLIIFIFIGAYQIQLDSETKSNAIKRVLALAETNAKSHIKSGNIVLLAASHGWGPNDIPSLDMSLYDSCVSEVVELKVYREYSDVHLPDSREEKFRRYSEDPESTYEYAAHFNHLILEHIKNSEILKCI</sequence>
<dbReference type="EMBL" id="QGGU01000013">
    <property type="protein sequence ID" value="PWK46405.1"/>
    <property type="molecule type" value="Genomic_DNA"/>
</dbReference>
<evidence type="ECO:0000313" key="3">
    <source>
        <dbReference type="Proteomes" id="UP000245790"/>
    </source>
</evidence>
<name>A0A316FE49_9GAMM</name>
<proteinExistence type="predicted"/>
<dbReference type="Proteomes" id="UP000245790">
    <property type="component" value="Unassembled WGS sequence"/>
</dbReference>
<evidence type="ECO:0000313" key="2">
    <source>
        <dbReference type="EMBL" id="PWK46405.1"/>
    </source>
</evidence>
<accession>A0A316FE49</accession>
<protein>
    <submittedName>
        <fullName evidence="2">Uncharacterized protein</fullName>
    </submittedName>
</protein>
<dbReference type="AlphaFoldDB" id="A0A316FE49"/>
<keyword evidence="1" id="KW-1133">Transmembrane helix</keyword>
<reference evidence="2 3" key="1">
    <citation type="submission" date="2018-05" db="EMBL/GenBank/DDBJ databases">
        <title>Genomic Encyclopedia of Type Strains, Phase IV (KMG-IV): sequencing the most valuable type-strain genomes for metagenomic binning, comparative biology and taxonomic classification.</title>
        <authorList>
            <person name="Goeker M."/>
        </authorList>
    </citation>
    <scope>NUCLEOTIDE SEQUENCE [LARGE SCALE GENOMIC DNA]</scope>
    <source>
        <strain evidence="2 3">DSM 25350</strain>
    </source>
</reference>
<evidence type="ECO:0000256" key="1">
    <source>
        <dbReference type="SAM" id="Phobius"/>
    </source>
</evidence>
<dbReference type="RefSeq" id="WP_109764840.1">
    <property type="nucleotide sequence ID" value="NZ_QGGU01000013.1"/>
</dbReference>
<comment type="caution">
    <text evidence="2">The sequence shown here is derived from an EMBL/GenBank/DDBJ whole genome shotgun (WGS) entry which is preliminary data.</text>
</comment>